<comment type="caution">
    <text evidence="2">The sequence shown here is derived from an EMBL/GenBank/DDBJ whole genome shotgun (WGS) entry which is preliminary data.</text>
</comment>
<dbReference type="PROSITE" id="PS51257">
    <property type="entry name" value="PROKAR_LIPOPROTEIN"/>
    <property type="match status" value="1"/>
</dbReference>
<name>A0A9D9H6E3_9BACT</name>
<dbReference type="EMBL" id="JADIMW010000015">
    <property type="protein sequence ID" value="MBO8437569.1"/>
    <property type="molecule type" value="Genomic_DNA"/>
</dbReference>
<dbReference type="AlphaFoldDB" id="A0A9D9H6E3"/>
<feature type="domain" description="DUF4296" evidence="1">
    <location>
        <begin position="26"/>
        <end position="110"/>
    </location>
</feature>
<organism evidence="2 3">
    <name type="scientific">Candidatus Caccoplasma merdipullorum</name>
    <dbReference type="NCBI Taxonomy" id="2840718"/>
    <lineage>
        <taxon>Bacteria</taxon>
        <taxon>Pseudomonadati</taxon>
        <taxon>Bacteroidota</taxon>
        <taxon>Bacteroidia</taxon>
        <taxon>Bacteroidales</taxon>
        <taxon>Bacteroidaceae</taxon>
        <taxon>Bacteroidaceae incertae sedis</taxon>
        <taxon>Candidatus Caccoplasma</taxon>
    </lineage>
</organism>
<dbReference type="Pfam" id="PF14129">
    <property type="entry name" value="DUF4296"/>
    <property type="match status" value="1"/>
</dbReference>
<gene>
    <name evidence="2" type="ORF">IAC54_01550</name>
</gene>
<reference evidence="2" key="2">
    <citation type="journal article" date="2021" name="PeerJ">
        <title>Extensive microbial diversity within the chicken gut microbiome revealed by metagenomics and culture.</title>
        <authorList>
            <person name="Gilroy R."/>
            <person name="Ravi A."/>
            <person name="Getino M."/>
            <person name="Pursley I."/>
            <person name="Horton D.L."/>
            <person name="Alikhan N.F."/>
            <person name="Baker D."/>
            <person name="Gharbi K."/>
            <person name="Hall N."/>
            <person name="Watson M."/>
            <person name="Adriaenssens E.M."/>
            <person name="Foster-Nyarko E."/>
            <person name="Jarju S."/>
            <person name="Secka A."/>
            <person name="Antonio M."/>
            <person name="Oren A."/>
            <person name="Chaudhuri R.R."/>
            <person name="La Ragione R."/>
            <person name="Hildebrand F."/>
            <person name="Pallen M.J."/>
        </authorList>
    </citation>
    <scope>NUCLEOTIDE SEQUENCE</scope>
    <source>
        <strain evidence="2">G3-4614</strain>
    </source>
</reference>
<reference evidence="2" key="1">
    <citation type="submission" date="2020-10" db="EMBL/GenBank/DDBJ databases">
        <authorList>
            <person name="Gilroy R."/>
        </authorList>
    </citation>
    <scope>NUCLEOTIDE SEQUENCE</scope>
    <source>
        <strain evidence="2">G3-4614</strain>
    </source>
</reference>
<sequence length="253" mass="28924">MHKSFHIIILCMILASVVAACGKRMPKEVIDSKKMEDLLIDIHKSEAFMESDYPYYAKDNRKDSIRNAILAKHGVTRAEFDTSLVWYGMNIEKYIEIYKKVIERLQEEDNKTLALMQGEKARTNVPTRSGDTVDIWNNDRYAILDCNIGSNITTFSISSDDNFRDGDKFIFKFRITPLNGKMPLYPIKVTMAAKDINDSVMFVEKEIRKTGLDSVTLNTNGALRKVMGNIFVTPEPEWTIINADSISLTRIHL</sequence>
<dbReference type="Proteomes" id="UP000823636">
    <property type="component" value="Unassembled WGS sequence"/>
</dbReference>
<evidence type="ECO:0000313" key="3">
    <source>
        <dbReference type="Proteomes" id="UP000823636"/>
    </source>
</evidence>
<evidence type="ECO:0000259" key="1">
    <source>
        <dbReference type="Pfam" id="PF14129"/>
    </source>
</evidence>
<protein>
    <submittedName>
        <fullName evidence="2">DUF4296 domain-containing protein</fullName>
    </submittedName>
</protein>
<accession>A0A9D9H6E3</accession>
<evidence type="ECO:0000313" key="2">
    <source>
        <dbReference type="EMBL" id="MBO8437569.1"/>
    </source>
</evidence>
<proteinExistence type="predicted"/>
<dbReference type="InterPro" id="IPR025381">
    <property type="entry name" value="DUF4296"/>
</dbReference>